<reference evidence="2" key="1">
    <citation type="journal article" date="2011" name="Nat. Genet.">
        <title>The Arabidopsis lyrata genome sequence and the basis of rapid genome size change.</title>
        <authorList>
            <person name="Hu T.T."/>
            <person name="Pattyn P."/>
            <person name="Bakker E.G."/>
            <person name="Cao J."/>
            <person name="Cheng J.-F."/>
            <person name="Clark R.M."/>
            <person name="Fahlgren N."/>
            <person name="Fawcett J.A."/>
            <person name="Grimwood J."/>
            <person name="Gundlach H."/>
            <person name="Haberer G."/>
            <person name="Hollister J.D."/>
            <person name="Ossowski S."/>
            <person name="Ottilar R.P."/>
            <person name="Salamov A.A."/>
            <person name="Schneeberger K."/>
            <person name="Spannagl M."/>
            <person name="Wang X."/>
            <person name="Yang L."/>
            <person name="Nasrallah M.E."/>
            <person name="Bergelson J."/>
            <person name="Carrington J.C."/>
            <person name="Gaut B.S."/>
            <person name="Schmutz J."/>
            <person name="Mayer K.F.X."/>
            <person name="Van de Peer Y."/>
            <person name="Grigoriev I.V."/>
            <person name="Nordborg M."/>
            <person name="Weigel D."/>
            <person name="Guo Y.-L."/>
        </authorList>
    </citation>
    <scope>NUCLEOTIDE SEQUENCE [LARGE SCALE GENOMIC DNA]</scope>
    <source>
        <strain evidence="2">cv. MN47</strain>
    </source>
</reference>
<proteinExistence type="predicted"/>
<dbReference type="HOGENOM" id="CLU_2029862_0_0_1"/>
<keyword evidence="2" id="KW-1185">Reference proteome</keyword>
<gene>
    <name evidence="1" type="ORF">ARALYDRAFT_900548</name>
</gene>
<sequence length="122" mass="13671">MGRGSSKALKRDTAENLVCGLDLFLLGSGEYPFPLLNLFMIFPSIFLDDVIEKLKALNPKQRLIERIRMGMTDTEALEFAQKEHKHNQAFLEELANTMANLCSKDLPNSPMAVRASCQLTVV</sequence>
<dbReference type="Proteomes" id="UP000008694">
    <property type="component" value="Unassembled WGS sequence"/>
</dbReference>
<protein>
    <submittedName>
        <fullName evidence="1">Uncharacterized protein</fullName>
    </submittedName>
</protein>
<dbReference type="EMBL" id="GL348716">
    <property type="protein sequence ID" value="EFH54803.1"/>
    <property type="molecule type" value="Genomic_DNA"/>
</dbReference>
<evidence type="ECO:0000313" key="1">
    <source>
        <dbReference type="EMBL" id="EFH54803.1"/>
    </source>
</evidence>
<organism evidence="2">
    <name type="scientific">Arabidopsis lyrata subsp. lyrata</name>
    <name type="common">Lyre-leaved rock-cress</name>
    <dbReference type="NCBI Taxonomy" id="81972"/>
    <lineage>
        <taxon>Eukaryota</taxon>
        <taxon>Viridiplantae</taxon>
        <taxon>Streptophyta</taxon>
        <taxon>Embryophyta</taxon>
        <taxon>Tracheophyta</taxon>
        <taxon>Spermatophyta</taxon>
        <taxon>Magnoliopsida</taxon>
        <taxon>eudicotyledons</taxon>
        <taxon>Gunneridae</taxon>
        <taxon>Pentapetalae</taxon>
        <taxon>rosids</taxon>
        <taxon>malvids</taxon>
        <taxon>Brassicales</taxon>
        <taxon>Brassicaceae</taxon>
        <taxon>Camelineae</taxon>
        <taxon>Arabidopsis</taxon>
    </lineage>
</organism>
<evidence type="ECO:0000313" key="2">
    <source>
        <dbReference type="Proteomes" id="UP000008694"/>
    </source>
</evidence>
<dbReference type="Gramene" id="scaffold_400049.1">
    <property type="protein sequence ID" value="scaffold_400049.1"/>
    <property type="gene ID" value="scaffold_400049.1"/>
</dbReference>
<name>D7LL28_ARALL</name>
<accession>D7LL28</accession>
<dbReference type="AlphaFoldDB" id="D7LL28"/>